<accession>A0A2G5UQ04</accession>
<protein>
    <recommendedName>
        <fullName evidence="2">DUF7154 domain-containing protein</fullName>
    </recommendedName>
</protein>
<name>A0A2G5UQ04_9PELO</name>
<dbReference type="PANTHER" id="PTHR23062:SF3">
    <property type="entry name" value="ANF_RECEPTOR DOMAIN-CONTAINING PROTEIN-RELATED"/>
    <property type="match status" value="1"/>
</dbReference>
<feature type="signal peptide" evidence="1">
    <location>
        <begin position="1"/>
        <end position="18"/>
    </location>
</feature>
<evidence type="ECO:0000259" key="2">
    <source>
        <dbReference type="Pfam" id="PF23673"/>
    </source>
</evidence>
<dbReference type="PANTHER" id="PTHR23062">
    <property type="entry name" value="HYPOTHETICAL PROTEIN C.ELEGANS"/>
    <property type="match status" value="1"/>
</dbReference>
<dbReference type="EMBL" id="PDUG01000003">
    <property type="protein sequence ID" value="PIC41632.1"/>
    <property type="molecule type" value="Genomic_DNA"/>
</dbReference>
<organism evidence="3 4">
    <name type="scientific">Caenorhabditis nigoni</name>
    <dbReference type="NCBI Taxonomy" id="1611254"/>
    <lineage>
        <taxon>Eukaryota</taxon>
        <taxon>Metazoa</taxon>
        <taxon>Ecdysozoa</taxon>
        <taxon>Nematoda</taxon>
        <taxon>Chromadorea</taxon>
        <taxon>Rhabditida</taxon>
        <taxon>Rhabditina</taxon>
        <taxon>Rhabditomorpha</taxon>
        <taxon>Rhabditoidea</taxon>
        <taxon>Rhabditidae</taxon>
        <taxon>Peloderinae</taxon>
        <taxon>Caenorhabditis</taxon>
    </lineage>
</organism>
<dbReference type="STRING" id="1611254.A0A2G5UQ04"/>
<gene>
    <name evidence="3" type="primary">Cnig_chr_III.g8984</name>
    <name evidence="3" type="ORF">B9Z55_008984</name>
</gene>
<evidence type="ECO:0000313" key="4">
    <source>
        <dbReference type="Proteomes" id="UP000230233"/>
    </source>
</evidence>
<dbReference type="GO" id="GO:0045087">
    <property type="term" value="P:innate immune response"/>
    <property type="evidence" value="ECO:0007669"/>
    <property type="project" value="TreeGrafter"/>
</dbReference>
<reference evidence="4" key="1">
    <citation type="submission" date="2017-10" db="EMBL/GenBank/DDBJ databases">
        <title>Rapid genome shrinkage in a self-fertile nematode reveals novel sperm competition proteins.</title>
        <authorList>
            <person name="Yin D."/>
            <person name="Schwarz E.M."/>
            <person name="Thomas C.G."/>
            <person name="Felde R.L."/>
            <person name="Korf I.F."/>
            <person name="Cutter A.D."/>
            <person name="Schartner C.M."/>
            <person name="Ralston E.J."/>
            <person name="Meyer B.J."/>
            <person name="Haag E.S."/>
        </authorList>
    </citation>
    <scope>NUCLEOTIDE SEQUENCE [LARGE SCALE GENOMIC DNA]</scope>
    <source>
        <strain evidence="4">JU1422</strain>
    </source>
</reference>
<sequence>MRAIQLVLFLSFFYFSNPCLVLSNFPNDKCTPQDDTTYMFAYSNDIDSKKILDVVKRMPSIRLSRKFVKLARVRFDVQQPEEIVYHNNLNELRSSLNKSLPDPSLSYSNTSTGSDVISVLEKFLEKTKSPICGSRINFIVKRLPTEVNVESIIAKLRKYHIEVYFAISENTIGGNNHDALNEIAFKTNGVSIFLKDEIIDSGVFVTQRYAEDTLIYAANFNVSGQGTIELPPMTVPNKGGHWFLMSFQDDPVSDSFQSATLTCTNTIANNTFIFKDNIIEGRYEKFGVISPDLEEGIYTMKLEYKYDDQNVVRLFIRISTFVTAPPVDYWLPYDN</sequence>
<dbReference type="AlphaFoldDB" id="A0A2G5UQ04"/>
<dbReference type="Pfam" id="PF23673">
    <property type="entry name" value="DUF7154"/>
    <property type="match status" value="1"/>
</dbReference>
<feature type="chain" id="PRO_5013935873" description="DUF7154 domain-containing protein" evidence="1">
    <location>
        <begin position="19"/>
        <end position="335"/>
    </location>
</feature>
<evidence type="ECO:0000313" key="3">
    <source>
        <dbReference type="EMBL" id="PIC41632.1"/>
    </source>
</evidence>
<dbReference type="InterPro" id="IPR055578">
    <property type="entry name" value="DUF7154"/>
</dbReference>
<dbReference type="OrthoDB" id="5806460at2759"/>
<comment type="caution">
    <text evidence="3">The sequence shown here is derived from an EMBL/GenBank/DDBJ whole genome shotgun (WGS) entry which is preliminary data.</text>
</comment>
<keyword evidence="1" id="KW-0732">Signal</keyword>
<proteinExistence type="predicted"/>
<keyword evidence="4" id="KW-1185">Reference proteome</keyword>
<evidence type="ECO:0000256" key="1">
    <source>
        <dbReference type="SAM" id="SignalP"/>
    </source>
</evidence>
<dbReference type="Proteomes" id="UP000230233">
    <property type="component" value="Chromosome III"/>
</dbReference>
<feature type="domain" description="DUF7154" evidence="2">
    <location>
        <begin position="218"/>
        <end position="320"/>
    </location>
</feature>